<reference evidence="2 3" key="1">
    <citation type="submission" date="2020-08" db="EMBL/GenBank/DDBJ databases">
        <title>Streptomycin Non-resistant strain, P. mexicana.</title>
        <authorList>
            <person name="Ganesh-Kumar S."/>
            <person name="Zhe T."/>
            <person name="Yu Z."/>
            <person name="Min Y."/>
        </authorList>
    </citation>
    <scope>NUCLEOTIDE SEQUENCE [LARGE SCALE GENOMIC DNA]</scope>
    <source>
        <strain evidence="2 3">GTZY2</strain>
    </source>
</reference>
<proteinExistence type="predicted"/>
<evidence type="ECO:0000313" key="3">
    <source>
        <dbReference type="Proteomes" id="UP000515838"/>
    </source>
</evidence>
<sequence length="127" mass="14442">MDDKELVPLDATSHLAVFVDIDTRHQAKLRRREGQAQVLEVDFKQTPNGSACLRYDPDHREWAITPSDKRNVCLDCAPDWVHQEPAYTSPSTGKEQLPDAGWRLFRLPKGLPPHPQHPALTRPHPNP</sequence>
<dbReference type="EMBL" id="CP060731">
    <property type="protein sequence ID" value="QNN77492.1"/>
    <property type="molecule type" value="Genomic_DNA"/>
</dbReference>
<dbReference type="RefSeq" id="WP_187573073.1">
    <property type="nucleotide sequence ID" value="NZ_CP060731.1"/>
</dbReference>
<dbReference type="AlphaFoldDB" id="A0A7G9TBL7"/>
<evidence type="ECO:0000313" key="2">
    <source>
        <dbReference type="EMBL" id="QNN77492.1"/>
    </source>
</evidence>
<feature type="region of interest" description="Disordered" evidence="1">
    <location>
        <begin position="105"/>
        <end position="127"/>
    </location>
</feature>
<evidence type="ECO:0000256" key="1">
    <source>
        <dbReference type="SAM" id="MobiDB-lite"/>
    </source>
</evidence>
<gene>
    <name evidence="2" type="ORF">IAE60_16535</name>
</gene>
<dbReference type="Proteomes" id="UP000515838">
    <property type="component" value="Chromosome"/>
</dbReference>
<protein>
    <submittedName>
        <fullName evidence="2">Uncharacterized protein</fullName>
    </submittedName>
</protein>
<organism evidence="2 3">
    <name type="scientific">Pseudoxanthomonas mexicana</name>
    <dbReference type="NCBI Taxonomy" id="128785"/>
    <lineage>
        <taxon>Bacteria</taxon>
        <taxon>Pseudomonadati</taxon>
        <taxon>Pseudomonadota</taxon>
        <taxon>Gammaproteobacteria</taxon>
        <taxon>Lysobacterales</taxon>
        <taxon>Lysobacteraceae</taxon>
        <taxon>Pseudoxanthomonas</taxon>
    </lineage>
</organism>
<name>A0A7G9TBL7_PSEMX</name>
<accession>A0A7G9TBL7</accession>
<dbReference type="GeneID" id="81472596"/>